<comment type="caution">
    <text evidence="1">The sequence shown here is derived from an EMBL/GenBank/DDBJ whole genome shotgun (WGS) entry which is preliminary data.</text>
</comment>
<name>A0A844QKA7_9HYPH</name>
<dbReference type="RefSeq" id="WP_156715903.1">
    <property type="nucleotide sequence ID" value="NZ_WPHG01000010.1"/>
</dbReference>
<protein>
    <submittedName>
        <fullName evidence="1">Uncharacterized protein</fullName>
    </submittedName>
</protein>
<reference evidence="1 2" key="1">
    <citation type="submission" date="2019-12" db="EMBL/GenBank/DDBJ databases">
        <title>Nitratireductor arenosus sp. nov., Isolated from sea sand, Jeju island, South Korea.</title>
        <authorList>
            <person name="Kim W."/>
        </authorList>
    </citation>
    <scope>NUCLEOTIDE SEQUENCE [LARGE SCALE GENOMIC DNA]</scope>
    <source>
        <strain evidence="1 2">CAU 1489</strain>
    </source>
</reference>
<evidence type="ECO:0000313" key="2">
    <source>
        <dbReference type="Proteomes" id="UP000463224"/>
    </source>
</evidence>
<dbReference type="AlphaFoldDB" id="A0A844QKA7"/>
<dbReference type="EMBL" id="WPHG01000010">
    <property type="protein sequence ID" value="MVB00063.1"/>
    <property type="molecule type" value="Genomic_DNA"/>
</dbReference>
<sequence>MTNQTVEVDEMAKSRLDILREEFAIVPSDDLYAEVYQSASGVQMYIVASPWSEARVPIMDYHDFRRAAQKAARELALQMEGEEATALQKRLSGSLGSGQVALNIRKNLMAGEVERVALAIANAMKRQYKHVDVRHVRGQVVEVIDDDVNTTYDCEKLALAALKATAEEDT</sequence>
<organism evidence="1 2">
    <name type="scientific">Nitratireductor arenosus</name>
    <dbReference type="NCBI Taxonomy" id="2682096"/>
    <lineage>
        <taxon>Bacteria</taxon>
        <taxon>Pseudomonadati</taxon>
        <taxon>Pseudomonadota</taxon>
        <taxon>Alphaproteobacteria</taxon>
        <taxon>Hyphomicrobiales</taxon>
        <taxon>Phyllobacteriaceae</taxon>
        <taxon>Nitratireductor</taxon>
    </lineage>
</organism>
<dbReference type="Proteomes" id="UP000463224">
    <property type="component" value="Unassembled WGS sequence"/>
</dbReference>
<proteinExistence type="predicted"/>
<keyword evidence="2" id="KW-1185">Reference proteome</keyword>
<gene>
    <name evidence="1" type="ORF">GN330_22690</name>
</gene>
<evidence type="ECO:0000313" key="1">
    <source>
        <dbReference type="EMBL" id="MVB00063.1"/>
    </source>
</evidence>
<accession>A0A844QKA7</accession>